<dbReference type="InterPro" id="IPR025859">
    <property type="entry name" value="AurF/CmlI"/>
</dbReference>
<dbReference type="EMBL" id="JADQDK010000001">
    <property type="protein sequence ID" value="MBW0136395.1"/>
    <property type="molecule type" value="Genomic_DNA"/>
</dbReference>
<dbReference type="RefSeq" id="WP_218605585.1">
    <property type="nucleotide sequence ID" value="NZ_JADQDJ010000381.1"/>
</dbReference>
<gene>
    <name evidence="1" type="ORF">I4I81_19295</name>
</gene>
<dbReference type="Proteomes" id="UP000694287">
    <property type="component" value="Unassembled WGS sequence"/>
</dbReference>
<proteinExistence type="predicted"/>
<organism evidence="1 2">
    <name type="scientific">Pseudonocardia abyssalis</name>
    <dbReference type="NCBI Taxonomy" id="2792008"/>
    <lineage>
        <taxon>Bacteria</taxon>
        <taxon>Bacillati</taxon>
        <taxon>Actinomycetota</taxon>
        <taxon>Actinomycetes</taxon>
        <taxon>Pseudonocardiales</taxon>
        <taxon>Pseudonocardiaceae</taxon>
        <taxon>Pseudonocardia</taxon>
    </lineage>
</organism>
<evidence type="ECO:0000313" key="1">
    <source>
        <dbReference type="EMBL" id="MBW0136395.1"/>
    </source>
</evidence>
<name>A0ABS6UVX3_9PSEU</name>
<accession>A0ABS6UVX3</accession>
<sequence>MKVTDRESVAERLLRSSLEHSYEPAIDVDWDADLVAGLYGISPERCSLYGTDLWDGLTEEQKVTLSIHEICSIAQVGLWFEMILMQMLLRYSYDRDPRTGHVQYALTEIADECRHSIMFAKLAARFDVPDYRPGALVHALGGLFAATAGGAAMFASVLVAEETLDQLQRESMRDERVQPLSRMVNRIHVTEEARHVRWAREELARLMPRLTDRQRRVAQTLTPVVSFVVIRSLIHPGVYASVGLDPATARRAALANPHHRASIAWSARKLMPFLREVGIVGGPLTRLWRCANLIDRTD</sequence>
<reference evidence="1 2" key="1">
    <citation type="submission" date="2020-11" db="EMBL/GenBank/DDBJ databases">
        <title>Pseudonocardia abyssalis sp. nov. and Pseudonocardia oceani sp. nov., description and phylogenomic analysis of two novel actinomycetes isolated from the deep Southern Ocean.</title>
        <authorList>
            <person name="Parra J."/>
        </authorList>
    </citation>
    <scope>NUCLEOTIDE SEQUENCE [LARGE SCALE GENOMIC DNA]</scope>
    <source>
        <strain evidence="1 2">KRD-168</strain>
    </source>
</reference>
<keyword evidence="2" id="KW-1185">Reference proteome</keyword>
<protein>
    <submittedName>
        <fullName evidence="1">Diiron oxygenase</fullName>
    </submittedName>
</protein>
<dbReference type="Pfam" id="PF11583">
    <property type="entry name" value="AurF"/>
    <property type="match status" value="1"/>
</dbReference>
<comment type="caution">
    <text evidence="1">The sequence shown here is derived from an EMBL/GenBank/DDBJ whole genome shotgun (WGS) entry which is preliminary data.</text>
</comment>
<evidence type="ECO:0000313" key="2">
    <source>
        <dbReference type="Proteomes" id="UP000694287"/>
    </source>
</evidence>